<dbReference type="SMART" id="SM00226">
    <property type="entry name" value="LMWPc"/>
    <property type="match status" value="1"/>
</dbReference>
<dbReference type="EMBL" id="QGGR01000028">
    <property type="protein sequence ID" value="PWK33229.1"/>
    <property type="molecule type" value="Genomic_DNA"/>
</dbReference>
<evidence type="ECO:0000256" key="1">
    <source>
        <dbReference type="ARBA" id="ARBA00022849"/>
    </source>
</evidence>
<dbReference type="SUPFAM" id="SSF52788">
    <property type="entry name" value="Phosphotyrosine protein phosphatases I"/>
    <property type="match status" value="1"/>
</dbReference>
<dbReference type="PANTHER" id="PTHR43428:SF1">
    <property type="entry name" value="ARSENATE REDUCTASE"/>
    <property type="match status" value="1"/>
</dbReference>
<name>A0A316EM92_9ACTN</name>
<protein>
    <submittedName>
        <fullName evidence="3">Protein-tyrosine-phosphatase</fullName>
    </submittedName>
</protein>
<dbReference type="InterPro" id="IPR036390">
    <property type="entry name" value="WH_DNA-bd_sf"/>
</dbReference>
<dbReference type="Gene3D" id="3.40.50.2300">
    <property type="match status" value="1"/>
</dbReference>
<dbReference type="GO" id="GO:0003700">
    <property type="term" value="F:DNA-binding transcription factor activity"/>
    <property type="evidence" value="ECO:0007669"/>
    <property type="project" value="InterPro"/>
</dbReference>
<dbReference type="InterPro" id="IPR036196">
    <property type="entry name" value="Ptyr_pPase_sf"/>
</dbReference>
<dbReference type="InterPro" id="IPR011991">
    <property type="entry name" value="ArsR-like_HTH"/>
</dbReference>
<dbReference type="Gene3D" id="1.10.10.10">
    <property type="entry name" value="Winged helix-like DNA-binding domain superfamily/Winged helix DNA-binding domain"/>
    <property type="match status" value="1"/>
</dbReference>
<evidence type="ECO:0000313" key="4">
    <source>
        <dbReference type="Proteomes" id="UP000245697"/>
    </source>
</evidence>
<dbReference type="CDD" id="cd00090">
    <property type="entry name" value="HTH_ARSR"/>
    <property type="match status" value="1"/>
</dbReference>
<keyword evidence="1" id="KW-0059">Arsenical resistance</keyword>
<organism evidence="3 4">
    <name type="scientific">Actinoplanes xinjiangensis</name>
    <dbReference type="NCBI Taxonomy" id="512350"/>
    <lineage>
        <taxon>Bacteria</taxon>
        <taxon>Bacillati</taxon>
        <taxon>Actinomycetota</taxon>
        <taxon>Actinomycetes</taxon>
        <taxon>Micromonosporales</taxon>
        <taxon>Micromonosporaceae</taxon>
        <taxon>Actinoplanes</taxon>
    </lineage>
</organism>
<dbReference type="PROSITE" id="PS50987">
    <property type="entry name" value="HTH_ARSR_2"/>
    <property type="match status" value="1"/>
</dbReference>
<dbReference type="SMART" id="SM00418">
    <property type="entry name" value="HTH_ARSR"/>
    <property type="match status" value="1"/>
</dbReference>
<evidence type="ECO:0000259" key="2">
    <source>
        <dbReference type="PROSITE" id="PS50987"/>
    </source>
</evidence>
<reference evidence="3 4" key="1">
    <citation type="submission" date="2018-05" db="EMBL/GenBank/DDBJ databases">
        <title>Genomic Encyclopedia of Archaeal and Bacterial Type Strains, Phase II (KMG-II): from individual species to whole genera.</title>
        <authorList>
            <person name="Goeker M."/>
        </authorList>
    </citation>
    <scope>NUCLEOTIDE SEQUENCE [LARGE SCALE GENOMIC DNA]</scope>
    <source>
        <strain evidence="3 4">DSM 45184</strain>
    </source>
</reference>
<comment type="caution">
    <text evidence="3">The sequence shown here is derived from an EMBL/GenBank/DDBJ whole genome shotgun (WGS) entry which is preliminary data.</text>
</comment>
<dbReference type="Pfam" id="PF12840">
    <property type="entry name" value="HTH_20"/>
    <property type="match status" value="1"/>
</dbReference>
<evidence type="ECO:0000313" key="3">
    <source>
        <dbReference type="EMBL" id="PWK33229.1"/>
    </source>
</evidence>
<dbReference type="InterPro" id="IPR036388">
    <property type="entry name" value="WH-like_DNA-bd_sf"/>
</dbReference>
<dbReference type="InterPro" id="IPR023485">
    <property type="entry name" value="Ptyr_pPase"/>
</dbReference>
<accession>A0A316EM92</accession>
<dbReference type="SUPFAM" id="SSF46785">
    <property type="entry name" value="Winged helix' DNA-binding domain"/>
    <property type="match status" value="1"/>
</dbReference>
<dbReference type="Pfam" id="PF01451">
    <property type="entry name" value="LMWPc"/>
    <property type="match status" value="1"/>
</dbReference>
<dbReference type="AlphaFoldDB" id="A0A316EM92"/>
<gene>
    <name evidence="3" type="ORF">BC793_12819</name>
</gene>
<keyword evidence="4" id="KW-1185">Reference proteome</keyword>
<dbReference type="PANTHER" id="PTHR43428">
    <property type="entry name" value="ARSENATE REDUCTASE"/>
    <property type="match status" value="1"/>
</dbReference>
<dbReference type="InterPro" id="IPR001845">
    <property type="entry name" value="HTH_ArsR_DNA-bd_dom"/>
</dbReference>
<feature type="domain" description="HTH arsR-type" evidence="2">
    <location>
        <begin position="132"/>
        <end position="229"/>
    </location>
</feature>
<dbReference type="GO" id="GO:0046685">
    <property type="term" value="P:response to arsenic-containing substance"/>
    <property type="evidence" value="ECO:0007669"/>
    <property type="project" value="UniProtKB-KW"/>
</dbReference>
<proteinExistence type="predicted"/>
<dbReference type="Proteomes" id="UP000245697">
    <property type="component" value="Unassembled WGS sequence"/>
</dbReference>
<sequence length="358" mass="38339">MTCRLHPEAHTSPQRVLCHTYGRTKDTHIGVSGWPYSMVVALEPGRHTWTAPLDARRLQPGDDAATVTAGQLRDVVHRLIAAGQWQPGEPDMWIVADAAQRLATRLRNHPGSSAGSRLRYPGCSAIIESMNAETLSLQARARVHAALGDPARLAIVDALTLGDASPGEIAAGLGMPTNLVAHHVKVLADAGLLGRTRSEGDRRRTYLHLIPGVLSTLTAPRLDGAERVVFVCTRNSARSQLAAALWRRRIGGQAASAGTHPAPRVHPRAVRVAHEHGLALDPAGTHHVDDVVHDGDLIIAVCDNAHEDLTGPVRPRLHWSVPDPGRVDTDEAFEAAYAELADRIDRIAPALHPGAGHG</sequence>